<proteinExistence type="predicted"/>
<accession>A0A348WN02</accession>
<dbReference type="InterPro" id="IPR036249">
    <property type="entry name" value="Thioredoxin-like_sf"/>
</dbReference>
<dbReference type="SUPFAM" id="SSF52833">
    <property type="entry name" value="Thioredoxin-like"/>
    <property type="match status" value="1"/>
</dbReference>
<organism evidence="1 2">
    <name type="scientific">Idiomarina baltica</name>
    <dbReference type="NCBI Taxonomy" id="190892"/>
    <lineage>
        <taxon>Bacteria</taxon>
        <taxon>Pseudomonadati</taxon>
        <taxon>Pseudomonadota</taxon>
        <taxon>Gammaproteobacteria</taxon>
        <taxon>Alteromonadales</taxon>
        <taxon>Idiomarinaceae</taxon>
        <taxon>Idiomarina</taxon>
    </lineage>
</organism>
<evidence type="ECO:0008006" key="3">
    <source>
        <dbReference type="Google" id="ProtNLM"/>
    </source>
</evidence>
<dbReference type="STRING" id="314276.OS145_02210"/>
<comment type="caution">
    <text evidence="1">The sequence shown here is derived from an EMBL/GenBank/DDBJ whole genome shotgun (WGS) entry which is preliminary data.</text>
</comment>
<dbReference type="AlphaFoldDB" id="A0A348WN02"/>
<dbReference type="EMBL" id="DMUP01000086">
    <property type="protein sequence ID" value="HAR55914.1"/>
    <property type="molecule type" value="Genomic_DNA"/>
</dbReference>
<evidence type="ECO:0000313" key="1">
    <source>
        <dbReference type="EMBL" id="HAR55914.1"/>
    </source>
</evidence>
<protein>
    <recommendedName>
        <fullName evidence="3">Cytochrome oxidase</fullName>
    </recommendedName>
</protein>
<sequence>MSSLTRSQRTLLIVIAVFALPVIGAWLTLKTHWYQPATNKGVLLEQPLALSQLEVLPEGWRVAYRMPDECSQQCKNTLYVLGQLDVALGKDSDRVTPVVLSPHTVSKQRELPHWQDIVAIQSPEIINAVKVIPSDHVFIIDPQGHVMLHYPTYADHETMVLEGKNILADLRKMLKLSRIG</sequence>
<evidence type="ECO:0000313" key="2">
    <source>
        <dbReference type="Proteomes" id="UP000262878"/>
    </source>
</evidence>
<dbReference type="Proteomes" id="UP000262878">
    <property type="component" value="Unassembled WGS sequence"/>
</dbReference>
<reference evidence="1 2" key="1">
    <citation type="journal article" date="2018" name="Nat. Biotechnol.">
        <title>A standardized bacterial taxonomy based on genome phylogeny substantially revises the tree of life.</title>
        <authorList>
            <person name="Parks D.H."/>
            <person name="Chuvochina M."/>
            <person name="Waite D.W."/>
            <person name="Rinke C."/>
            <person name="Skarshewski A."/>
            <person name="Chaumeil P.A."/>
            <person name="Hugenholtz P."/>
        </authorList>
    </citation>
    <scope>NUCLEOTIDE SEQUENCE [LARGE SCALE GENOMIC DNA]</scope>
    <source>
        <strain evidence="1">UBA9360</strain>
    </source>
</reference>
<name>A0A348WN02_9GAMM</name>
<gene>
    <name evidence="1" type="ORF">DCR58_03905</name>
</gene>
<dbReference type="RefSeq" id="WP_286682184.1">
    <property type="nucleotide sequence ID" value="NZ_DAIRLQ010000010.1"/>
</dbReference>